<proteinExistence type="predicted"/>
<reference evidence="2" key="1">
    <citation type="submission" date="2021-02" db="EMBL/GenBank/DDBJ databases">
        <authorList>
            <person name="Dougan E. K."/>
            <person name="Rhodes N."/>
            <person name="Thang M."/>
            <person name="Chan C."/>
        </authorList>
    </citation>
    <scope>NUCLEOTIDE SEQUENCE</scope>
</reference>
<dbReference type="Proteomes" id="UP000654075">
    <property type="component" value="Unassembled WGS sequence"/>
</dbReference>
<organism evidence="2 3">
    <name type="scientific">Polarella glacialis</name>
    <name type="common">Dinoflagellate</name>
    <dbReference type="NCBI Taxonomy" id="89957"/>
    <lineage>
        <taxon>Eukaryota</taxon>
        <taxon>Sar</taxon>
        <taxon>Alveolata</taxon>
        <taxon>Dinophyceae</taxon>
        <taxon>Suessiales</taxon>
        <taxon>Suessiaceae</taxon>
        <taxon>Polarella</taxon>
    </lineage>
</organism>
<feature type="region of interest" description="Disordered" evidence="1">
    <location>
        <begin position="19"/>
        <end position="60"/>
    </location>
</feature>
<accession>A0A813FER1</accession>
<feature type="compositionally biased region" description="Polar residues" evidence="1">
    <location>
        <begin position="201"/>
        <end position="210"/>
    </location>
</feature>
<feature type="non-terminal residue" evidence="2">
    <location>
        <position position="1"/>
    </location>
</feature>
<dbReference type="AlphaFoldDB" id="A0A813FER1"/>
<sequence length="210" mass="22420">DAVAEDAARRRKALEDLDKAIAGDTLPRSPASAQSGRDGAPSTEHFHLGEEAVPVSDGEAPELDDMYDFSSFLPVGEAADLSRSTISAVHPVLLRLQAGIREIRELADTQLMADIVLAGRGEDPALARLRRLLFEQEHVLRLALGEAPTPDARSISSSATVSPDRPPKMPLLDLQSPLPPPLPDRLPPLPDRDSPAASPAKSTDASFGFE</sequence>
<evidence type="ECO:0000313" key="2">
    <source>
        <dbReference type="EMBL" id="CAE8609011.1"/>
    </source>
</evidence>
<gene>
    <name evidence="2" type="ORF">PGLA1383_LOCUS26843</name>
</gene>
<dbReference type="EMBL" id="CAJNNV010024223">
    <property type="protein sequence ID" value="CAE8609011.1"/>
    <property type="molecule type" value="Genomic_DNA"/>
</dbReference>
<evidence type="ECO:0000313" key="3">
    <source>
        <dbReference type="Proteomes" id="UP000654075"/>
    </source>
</evidence>
<comment type="caution">
    <text evidence="2">The sequence shown here is derived from an EMBL/GenBank/DDBJ whole genome shotgun (WGS) entry which is preliminary data.</text>
</comment>
<feature type="region of interest" description="Disordered" evidence="1">
    <location>
        <begin position="149"/>
        <end position="210"/>
    </location>
</feature>
<name>A0A813FER1_POLGL</name>
<feature type="non-terminal residue" evidence="2">
    <location>
        <position position="210"/>
    </location>
</feature>
<keyword evidence="3" id="KW-1185">Reference proteome</keyword>
<protein>
    <submittedName>
        <fullName evidence="2">Uncharacterized protein</fullName>
    </submittedName>
</protein>
<evidence type="ECO:0000256" key="1">
    <source>
        <dbReference type="SAM" id="MobiDB-lite"/>
    </source>
</evidence>
<feature type="compositionally biased region" description="Pro residues" evidence="1">
    <location>
        <begin position="177"/>
        <end position="189"/>
    </location>
</feature>